<dbReference type="GO" id="GO:0008757">
    <property type="term" value="F:S-adenosylmethionine-dependent methyltransferase activity"/>
    <property type="evidence" value="ECO:0007669"/>
    <property type="project" value="InterPro"/>
</dbReference>
<keyword evidence="2" id="KW-0963">Cytoplasm</keyword>
<keyword evidence="2" id="KW-0808">Transferase</keyword>
<dbReference type="AlphaFoldDB" id="A0AAJ0BMV1"/>
<evidence type="ECO:0000256" key="1">
    <source>
        <dbReference type="ARBA" id="ARBA00049400"/>
    </source>
</evidence>
<comment type="caution">
    <text evidence="4">The sequence shown here is derived from an EMBL/GenBank/DDBJ whole genome shotgun (WGS) entry which is preliminary data.</text>
</comment>
<dbReference type="InterPro" id="IPR030382">
    <property type="entry name" value="MeTrfase_TRM5/TYW2"/>
</dbReference>
<dbReference type="PANTHER" id="PTHR23245">
    <property type="entry name" value="TRNA METHYLTRANSFERASE"/>
    <property type="match status" value="1"/>
</dbReference>
<keyword evidence="2" id="KW-0949">S-adenosyl-L-methionine</keyword>
<comment type="pathway">
    <text evidence="2">tRNA modification; wybutosine-tRNA(Phe) biosynthesis.</text>
</comment>
<dbReference type="Proteomes" id="UP001239445">
    <property type="component" value="Unassembled WGS sequence"/>
</dbReference>
<evidence type="ECO:0000313" key="5">
    <source>
        <dbReference type="Proteomes" id="UP001239445"/>
    </source>
</evidence>
<dbReference type="GO" id="GO:0030488">
    <property type="term" value="P:tRNA methylation"/>
    <property type="evidence" value="ECO:0007669"/>
    <property type="project" value="TreeGrafter"/>
</dbReference>
<dbReference type="PROSITE" id="PS51684">
    <property type="entry name" value="SAM_MT_TRM5_TYW2"/>
    <property type="match status" value="1"/>
</dbReference>
<name>A0AAJ0BMV1_9PEZI</name>
<comment type="subcellular location">
    <subcellularLocation>
        <location evidence="2">Cytoplasm</location>
    </subcellularLocation>
</comment>
<evidence type="ECO:0000256" key="2">
    <source>
        <dbReference type="PIRNR" id="PIRNR038972"/>
    </source>
</evidence>
<comment type="similarity">
    <text evidence="2">Belongs to the class I-like SAM-binding methyltransferase superfamily. TRM5/TYW2 family.</text>
</comment>
<dbReference type="InterPro" id="IPR029063">
    <property type="entry name" value="SAM-dependent_MTases_sf"/>
</dbReference>
<dbReference type="PANTHER" id="PTHR23245:SF25">
    <property type="entry name" value="TRNA WYBUTOSINE-SYNTHESIZING PROTEIN 2 HOMOLOG"/>
    <property type="match status" value="1"/>
</dbReference>
<dbReference type="InterPro" id="IPR026274">
    <property type="entry name" value="tRNA_wybutosine_synth_prot_2"/>
</dbReference>
<comment type="catalytic activity">
    <reaction evidence="1">
        <text>4-demethylwyosine(37) in tRNA(Phe) + S-adenosyl-L-methionine = 4-demethyl-7-[(3S)-3-amino-3-carboxypropyl]wyosine(37) in tRNA(Phe) + S-methyl-5'-thioadenosine + H(+)</text>
        <dbReference type="Rhea" id="RHEA:36355"/>
        <dbReference type="Rhea" id="RHEA-COMP:10164"/>
        <dbReference type="Rhea" id="RHEA-COMP:10378"/>
        <dbReference type="ChEBI" id="CHEBI:15378"/>
        <dbReference type="ChEBI" id="CHEBI:17509"/>
        <dbReference type="ChEBI" id="CHEBI:59789"/>
        <dbReference type="ChEBI" id="CHEBI:64315"/>
        <dbReference type="ChEBI" id="CHEBI:73550"/>
        <dbReference type="EC" id="2.5.1.114"/>
    </reaction>
</comment>
<organism evidence="4 5">
    <name type="scientific">Echria macrotheca</name>
    <dbReference type="NCBI Taxonomy" id="438768"/>
    <lineage>
        <taxon>Eukaryota</taxon>
        <taxon>Fungi</taxon>
        <taxon>Dikarya</taxon>
        <taxon>Ascomycota</taxon>
        <taxon>Pezizomycotina</taxon>
        <taxon>Sordariomycetes</taxon>
        <taxon>Sordariomycetidae</taxon>
        <taxon>Sordariales</taxon>
        <taxon>Schizotheciaceae</taxon>
        <taxon>Echria</taxon>
    </lineage>
</organism>
<gene>
    <name evidence="4" type="ORF">QBC47DRAFT_21267</name>
</gene>
<sequence length="385" mass="42367">MPKPSRKPENPISVAVSSWLTTLPESDQKLNTQELVSLAPKRWVVYPPMLLLPSGSFTSGPWPSLLASLPSEHTARLWTALLAAVSTKTVVLTHLAVNEGIPLHLQPPEPEAITAEKENILRSPSSLRLLHGDFGPSVAENPVPSQADLDAALWVSTRQNGLTQVWAPRWTMFSRGNVKEKARLLEQFPPSPSDKSKWAVDLYAGIGYFVFSYARLGLRVLCWELNPWSVEGLVRGARANGFSVRVVTDLLSSPNGFAEWDEQIIVFLQDNAHAAPTVQSVRAAGVKLEVVHVNCGFLPSSSGSWRAAWEIQRGSGHDGWLHLHENVGVADIERRRGEIQGLVDRWCDGPTGEARVEHVERVKTFAPGVWHCVFDVYAGGKKPPS</sequence>
<evidence type="ECO:0000259" key="3">
    <source>
        <dbReference type="PROSITE" id="PS51684"/>
    </source>
</evidence>
<dbReference type="GO" id="GO:0102522">
    <property type="term" value="F:tRNA 4-demethylwyosine alpha-amino-alpha-carboxypropyltransferase activity"/>
    <property type="evidence" value="ECO:0007669"/>
    <property type="project" value="UniProtKB-EC"/>
</dbReference>
<feature type="domain" description="SAM-dependent methyltransferase TRM5/TYW2-type" evidence="3">
    <location>
        <begin position="86"/>
        <end position="380"/>
    </location>
</feature>
<protein>
    <recommendedName>
        <fullName evidence="2">tRNA wybutosine-synthesizing protein 2</fullName>
        <shortName evidence="2">tRNA-yW-synthesizing protein 2</shortName>
    </recommendedName>
    <alternativeName>
        <fullName evidence="2">tRNA(Phe) (4-demethylwyosine(37)-C(7)) aminocarboxypropyltransferase</fullName>
    </alternativeName>
</protein>
<accession>A0AAJ0BMV1</accession>
<proteinExistence type="inferred from homology"/>
<keyword evidence="4" id="KW-0489">Methyltransferase</keyword>
<dbReference type="Gene3D" id="3.40.50.150">
    <property type="entry name" value="Vaccinia Virus protein VP39"/>
    <property type="match status" value="1"/>
</dbReference>
<dbReference type="GO" id="GO:0005737">
    <property type="term" value="C:cytoplasm"/>
    <property type="evidence" value="ECO:0007669"/>
    <property type="project" value="UniProtKB-SubCell"/>
</dbReference>
<dbReference type="SUPFAM" id="SSF53335">
    <property type="entry name" value="S-adenosyl-L-methionine-dependent methyltransferases"/>
    <property type="match status" value="1"/>
</dbReference>
<keyword evidence="5" id="KW-1185">Reference proteome</keyword>
<keyword evidence="2" id="KW-0819">tRNA processing</keyword>
<evidence type="ECO:0000313" key="4">
    <source>
        <dbReference type="EMBL" id="KAK1761086.1"/>
    </source>
</evidence>
<dbReference type="GO" id="GO:0008175">
    <property type="term" value="F:tRNA methyltransferase activity"/>
    <property type="evidence" value="ECO:0007669"/>
    <property type="project" value="TreeGrafter"/>
</dbReference>
<dbReference type="EMBL" id="MU839827">
    <property type="protein sequence ID" value="KAK1761086.1"/>
    <property type="molecule type" value="Genomic_DNA"/>
</dbReference>
<reference evidence="4" key="1">
    <citation type="submission" date="2023-06" db="EMBL/GenBank/DDBJ databases">
        <title>Genome-scale phylogeny and comparative genomics of the fungal order Sordariales.</title>
        <authorList>
            <consortium name="Lawrence Berkeley National Laboratory"/>
            <person name="Hensen N."/>
            <person name="Bonometti L."/>
            <person name="Westerberg I."/>
            <person name="Brannstrom I.O."/>
            <person name="Guillou S."/>
            <person name="Cros-Aarteil S."/>
            <person name="Calhoun S."/>
            <person name="Haridas S."/>
            <person name="Kuo A."/>
            <person name="Mondo S."/>
            <person name="Pangilinan J."/>
            <person name="Riley R."/>
            <person name="Labutti K."/>
            <person name="Andreopoulos B."/>
            <person name="Lipzen A."/>
            <person name="Chen C."/>
            <person name="Yanf M."/>
            <person name="Daum C."/>
            <person name="Ng V."/>
            <person name="Clum A."/>
            <person name="Steindorff A."/>
            <person name="Ohm R."/>
            <person name="Martin F."/>
            <person name="Silar P."/>
            <person name="Natvig D."/>
            <person name="Lalanne C."/>
            <person name="Gautier V."/>
            <person name="Ament-Velasquez S.L."/>
            <person name="Kruys A."/>
            <person name="Hutchinson M.I."/>
            <person name="Powell A.J."/>
            <person name="Barry K."/>
            <person name="Miller A.N."/>
            <person name="Grigoriev I.V."/>
            <person name="Debuchy R."/>
            <person name="Gladieux P."/>
            <person name="Thoren M.H."/>
            <person name="Johannesson H."/>
        </authorList>
    </citation>
    <scope>NUCLEOTIDE SEQUENCE</scope>
    <source>
        <strain evidence="4">PSN4</strain>
    </source>
</reference>
<dbReference type="PIRSF" id="PIRSF038972">
    <property type="entry name" value="Trm12"/>
    <property type="match status" value="1"/>
</dbReference>
<dbReference type="GO" id="GO:0031591">
    <property type="term" value="P:wybutosine biosynthetic process"/>
    <property type="evidence" value="ECO:0007669"/>
    <property type="project" value="InterPro"/>
</dbReference>
<comment type="function">
    <text evidence="2">S-adenosyl-L-methionine-dependent transferase that acts as a component of the wybutosine biosynthesis pathway. Wybutosine is a hyper modified guanosine with a tricyclic base found at the 3'-position adjacent to the anticodon of eukaryotic phenylalanine tRNA. Catalyzes the transfer of the alpha-amino-alpha-carboxypropyl (acp) group from S-adenosyl-L-methionine to the C-7 position of 4-demethylwyosine (imG-14) to produce wybutosine-86.</text>
</comment>